<evidence type="ECO:0000256" key="8">
    <source>
        <dbReference type="SAM" id="SignalP"/>
    </source>
</evidence>
<feature type="signal peptide" evidence="8">
    <location>
        <begin position="1"/>
        <end position="22"/>
    </location>
</feature>
<keyword evidence="6" id="KW-0325">Glycoprotein</keyword>
<keyword evidence="8" id="KW-0732">Signal</keyword>
<feature type="chain" id="PRO_5012610796" evidence="8">
    <location>
        <begin position="23"/>
        <end position="518"/>
    </location>
</feature>
<evidence type="ECO:0000256" key="7">
    <source>
        <dbReference type="ARBA" id="ARBA00023288"/>
    </source>
</evidence>
<reference evidence="9" key="1">
    <citation type="submission" date="2016-08" db="EMBL/GenBank/DDBJ databases">
        <title>VSG repertoire of Trypanosoma brucei EATRO 1125.</title>
        <authorList>
            <person name="Cross G.A."/>
        </authorList>
    </citation>
    <scope>NUCLEOTIDE SEQUENCE</scope>
    <source>
        <strain evidence="9">EATRO 1125</strain>
    </source>
</reference>
<sequence length="518" mass="55774">MPKRHHWLYLIEAIICVGTVAAQAQQQYDDAGAAVNSICKEARYNRLLADIIRSNRDDSLSQLDALAKAELSYRIAAAKNRGTPKQTAFTALATVAAERRQIHASQLTAALPHSNLAYRLLKQREGRLTGIVRTSATKAAWTTASYSSGGGGPTFNSAHTCTYSPTLDADGDANCTLDAATENTITTSKISLAKATQLPIVAEVNLGRQRMTVTAYGLGTADSYDTASATTLGLCVTSPGSGAVSTKTDILGALLTITKRTETPTATPLHDAANPQACTKSKIGEPWGESDPDTIAHAVCMYKSHPFPQSELPHAEELDALETSDELVAALTDLTDPGAKVPTDSGAKKTLVNKYFGSTPAGYRSDIQDEITTKKIEVTIRDTKIDKPPFDLAVTKEGITALSYYIGKDLAEKKQTQDAADKPTVTKDQNDKCKAIKDKEKCKTEVGCRYNDKDSKCEEDPAKTTAAAPNTNTTGNNSFVISKAPLLLAFCFFKTNFPPLFKKNFAKTFCYLKTSDIF</sequence>
<dbReference type="VEuPathDB" id="TriTrypDB:Tb11.v5.0942"/>
<dbReference type="GO" id="GO:0098552">
    <property type="term" value="C:side of membrane"/>
    <property type="evidence" value="ECO:0007669"/>
    <property type="project" value="UniProtKB-KW"/>
</dbReference>
<evidence type="ECO:0000313" key="9">
    <source>
        <dbReference type="EMBL" id="APD73222.1"/>
    </source>
</evidence>
<dbReference type="GO" id="GO:0005886">
    <property type="term" value="C:plasma membrane"/>
    <property type="evidence" value="ECO:0007669"/>
    <property type="project" value="UniProtKB-SubCell"/>
</dbReference>
<evidence type="ECO:0000256" key="5">
    <source>
        <dbReference type="ARBA" id="ARBA00023136"/>
    </source>
</evidence>
<evidence type="ECO:0000256" key="4">
    <source>
        <dbReference type="ARBA" id="ARBA00022622"/>
    </source>
</evidence>
<evidence type="ECO:0000256" key="6">
    <source>
        <dbReference type="ARBA" id="ARBA00023180"/>
    </source>
</evidence>
<dbReference type="EMBL" id="KX699266">
    <property type="protein sequence ID" value="APD73222.1"/>
    <property type="molecule type" value="Genomic_DNA"/>
</dbReference>
<dbReference type="InterPro" id="IPR027446">
    <property type="entry name" value="VSG_C_dom_sf"/>
</dbReference>
<dbReference type="SUPFAM" id="SSF118251">
    <property type="entry name" value="Variant surface glycoprotein MITAT 1.2, VSG 221, C-terminal domain"/>
    <property type="match status" value="1"/>
</dbReference>
<keyword evidence="3" id="KW-1003">Cell membrane</keyword>
<evidence type="ECO:0000256" key="3">
    <source>
        <dbReference type="ARBA" id="ARBA00022475"/>
    </source>
</evidence>
<dbReference type="AlphaFoldDB" id="A0A1J0R5U7"/>
<dbReference type="SUPFAM" id="SSF58087">
    <property type="entry name" value="Variant surface glycoprotein (N-terminal domain)"/>
    <property type="match status" value="1"/>
</dbReference>
<comment type="function">
    <text evidence="1">VSG forms a coat on the surface of the parasite. The trypanosome evades the immune response of the host by expressing a series of antigenically distinct VSGs from an estimated 1000 VSG genes.</text>
</comment>
<name>A0A1J0R5U7_9TRYP</name>
<evidence type="ECO:0000256" key="2">
    <source>
        <dbReference type="ARBA" id="ARBA00004609"/>
    </source>
</evidence>
<keyword evidence="4" id="KW-0336">GPI-anchor</keyword>
<protein>
    <submittedName>
        <fullName evidence="9">Variant surface glycoprotein 1125.452</fullName>
    </submittedName>
</protein>
<evidence type="ECO:0000256" key="1">
    <source>
        <dbReference type="ARBA" id="ARBA00002523"/>
    </source>
</evidence>
<keyword evidence="5" id="KW-0472">Membrane</keyword>
<comment type="subcellular location">
    <subcellularLocation>
        <location evidence="2">Cell membrane</location>
        <topology evidence="2">Lipid-anchor</topology>
        <topology evidence="2">GPI-anchor</topology>
    </subcellularLocation>
</comment>
<dbReference type="VEuPathDB" id="TriTrypDB:Tb427_000230900"/>
<accession>A0A1J0R5U7</accession>
<organism evidence="9">
    <name type="scientific">Trypanosoma brucei</name>
    <dbReference type="NCBI Taxonomy" id="5691"/>
    <lineage>
        <taxon>Eukaryota</taxon>
        <taxon>Discoba</taxon>
        <taxon>Euglenozoa</taxon>
        <taxon>Kinetoplastea</taxon>
        <taxon>Metakinetoplastina</taxon>
        <taxon>Trypanosomatida</taxon>
        <taxon>Trypanosomatidae</taxon>
        <taxon>Trypanosoma</taxon>
    </lineage>
</organism>
<keyword evidence="7" id="KW-0449">Lipoprotein</keyword>
<proteinExistence type="predicted"/>